<dbReference type="OrthoDB" id="416496at2759"/>
<evidence type="ECO:0000313" key="2">
    <source>
        <dbReference type="EMBL" id="TQN72776.1"/>
    </source>
</evidence>
<dbReference type="CDD" id="cd02440">
    <property type="entry name" value="AdoMet_MTases"/>
    <property type="match status" value="1"/>
</dbReference>
<keyword evidence="2" id="KW-0489">Methyltransferase</keyword>
<reference evidence="2 3" key="1">
    <citation type="journal article" date="2019" name="Sci. Rep.">
        <title>Colletotrichum shisoi sp. nov., an anthracnose pathogen of Perilla frutescens in Japan: molecular phylogenetic, morphological and genomic evidence.</title>
        <authorList>
            <person name="Gan P."/>
            <person name="Tsushima A."/>
            <person name="Hiroyama R."/>
            <person name="Narusaka M."/>
            <person name="Takano Y."/>
            <person name="Narusaka Y."/>
            <person name="Kawaradani M."/>
            <person name="Damm U."/>
            <person name="Shirasu K."/>
        </authorList>
    </citation>
    <scope>NUCLEOTIDE SEQUENCE [LARGE SCALE GENOMIC DNA]</scope>
    <source>
        <strain evidence="2 3">PG-2018a</strain>
    </source>
</reference>
<accession>A0A5Q4C1U6</accession>
<comment type="caution">
    <text evidence="2">The sequence shown here is derived from an EMBL/GenBank/DDBJ whole genome shotgun (WGS) entry which is preliminary data.</text>
</comment>
<dbReference type="GO" id="GO:0032259">
    <property type="term" value="P:methylation"/>
    <property type="evidence" value="ECO:0007669"/>
    <property type="project" value="UniProtKB-KW"/>
</dbReference>
<sequence>MLRIATRAGCPRWRLSARLPSALQRPASTRSVRQNLKPSQQSVLPTNNAYSAILACLQWHRMKHAKTYSPRRANPTPSSTPAPALETADIIFKARKIPLLASGVVALGLGIYISLLVSSLYSSPCCQGSESGPDLVPKGRPSNVFTKESARKFDHSLDGSEWLTGITSLRRKMAAGASGHVLEVAIGTGRNLSYYDWSTILQPESPSASSTGLQHTKAAKAVDRSVNVAAAPILSYTGVDISGEMLGVAIDKLAQVVPQLAGVQSQAQQQSLSAQSHWGVYSYLSNKLRVFQSDIHVFIPPPPEQISTSSKYDFVCSTFSLCSVRDPKQVIRDLANMVKPDTGRIILVEHGRGWWGFVNGLLDRSAASHFKKYGCWWNRDIAHIIESAAESLPGLEVVKLDRPYITQLGTTLWIELRVSHTS</sequence>
<dbReference type="InterPro" id="IPR050508">
    <property type="entry name" value="Methyltransf_Superfamily"/>
</dbReference>
<dbReference type="Gene3D" id="3.40.50.150">
    <property type="entry name" value="Vaccinia Virus protein VP39"/>
    <property type="match status" value="1"/>
</dbReference>
<dbReference type="EMBL" id="PUHP01000144">
    <property type="protein sequence ID" value="TQN72776.1"/>
    <property type="molecule type" value="Genomic_DNA"/>
</dbReference>
<feature type="transmembrane region" description="Helical" evidence="1">
    <location>
        <begin position="99"/>
        <end position="121"/>
    </location>
</feature>
<evidence type="ECO:0000256" key="1">
    <source>
        <dbReference type="SAM" id="Phobius"/>
    </source>
</evidence>
<keyword evidence="1" id="KW-1133">Transmembrane helix</keyword>
<dbReference type="PANTHER" id="PTHR42912">
    <property type="entry name" value="METHYLTRANSFERASE"/>
    <property type="match status" value="1"/>
</dbReference>
<keyword evidence="3" id="KW-1185">Reference proteome</keyword>
<dbReference type="InterPro" id="IPR029063">
    <property type="entry name" value="SAM-dependent_MTases_sf"/>
</dbReference>
<dbReference type="SUPFAM" id="SSF53335">
    <property type="entry name" value="S-adenosyl-L-methionine-dependent methyltransferases"/>
    <property type="match status" value="1"/>
</dbReference>
<dbReference type="Proteomes" id="UP000326340">
    <property type="component" value="Unassembled WGS sequence"/>
</dbReference>
<protein>
    <submittedName>
        <fullName evidence="2">Methyltransferase OMS1</fullName>
    </submittedName>
</protein>
<keyword evidence="1" id="KW-0812">Transmembrane</keyword>
<evidence type="ECO:0000313" key="3">
    <source>
        <dbReference type="Proteomes" id="UP000326340"/>
    </source>
</evidence>
<name>A0A5Q4C1U6_9PEZI</name>
<organism evidence="2 3">
    <name type="scientific">Colletotrichum shisoi</name>
    <dbReference type="NCBI Taxonomy" id="2078593"/>
    <lineage>
        <taxon>Eukaryota</taxon>
        <taxon>Fungi</taxon>
        <taxon>Dikarya</taxon>
        <taxon>Ascomycota</taxon>
        <taxon>Pezizomycotina</taxon>
        <taxon>Sordariomycetes</taxon>
        <taxon>Hypocreomycetidae</taxon>
        <taxon>Glomerellales</taxon>
        <taxon>Glomerellaceae</taxon>
        <taxon>Colletotrichum</taxon>
        <taxon>Colletotrichum destructivum species complex</taxon>
    </lineage>
</organism>
<keyword evidence="2" id="KW-0808">Transferase</keyword>
<dbReference type="AlphaFoldDB" id="A0A5Q4C1U6"/>
<proteinExistence type="predicted"/>
<dbReference type="GO" id="GO:0008168">
    <property type="term" value="F:methyltransferase activity"/>
    <property type="evidence" value="ECO:0007669"/>
    <property type="project" value="UniProtKB-KW"/>
</dbReference>
<dbReference type="Pfam" id="PF13489">
    <property type="entry name" value="Methyltransf_23"/>
    <property type="match status" value="1"/>
</dbReference>
<dbReference type="PANTHER" id="PTHR42912:SF83">
    <property type="entry name" value="METHYLTRANSFERASE TYPE 11 DOMAIN-CONTAINING PROTEIN"/>
    <property type="match status" value="1"/>
</dbReference>
<gene>
    <name evidence="2" type="primary">OMS1</name>
    <name evidence="2" type="ORF">CSHISOI_02730</name>
</gene>
<keyword evidence="1" id="KW-0472">Membrane</keyword>